<comment type="subcellular location">
    <subcellularLocation>
        <location evidence="2 7">Cytoplasm</location>
    </subcellularLocation>
</comment>
<dbReference type="GO" id="GO:0005737">
    <property type="term" value="C:cytoplasm"/>
    <property type="evidence" value="ECO:0007669"/>
    <property type="project" value="UniProtKB-SubCell"/>
</dbReference>
<organism evidence="8 9">
    <name type="scientific">Coemansia guatemalensis</name>
    <dbReference type="NCBI Taxonomy" id="2761395"/>
    <lineage>
        <taxon>Eukaryota</taxon>
        <taxon>Fungi</taxon>
        <taxon>Fungi incertae sedis</taxon>
        <taxon>Zoopagomycota</taxon>
        <taxon>Kickxellomycotina</taxon>
        <taxon>Kickxellomycetes</taxon>
        <taxon>Kickxellales</taxon>
        <taxon>Kickxellaceae</taxon>
        <taxon>Coemansia</taxon>
    </lineage>
</organism>
<dbReference type="Pfam" id="PF03095">
    <property type="entry name" value="PTPA"/>
    <property type="match status" value="1"/>
</dbReference>
<evidence type="ECO:0000256" key="4">
    <source>
        <dbReference type="ARBA" id="ARBA00022490"/>
    </source>
</evidence>
<accession>A0A9W8HTF4</accession>
<evidence type="ECO:0000256" key="1">
    <source>
        <dbReference type="ARBA" id="ARBA00000971"/>
    </source>
</evidence>
<dbReference type="FunFam" id="1.20.120.1150:FF:000002">
    <property type="entry name" value="Serine/threonine-protein phosphatase 2A activator"/>
    <property type="match status" value="1"/>
</dbReference>
<dbReference type="GO" id="GO:0005634">
    <property type="term" value="C:nucleus"/>
    <property type="evidence" value="ECO:0007669"/>
    <property type="project" value="TreeGrafter"/>
</dbReference>
<evidence type="ECO:0000256" key="2">
    <source>
        <dbReference type="ARBA" id="ARBA00004496"/>
    </source>
</evidence>
<dbReference type="InterPro" id="IPR004327">
    <property type="entry name" value="Phstyr_phstse_ac"/>
</dbReference>
<evidence type="ECO:0000313" key="9">
    <source>
        <dbReference type="Proteomes" id="UP001140094"/>
    </source>
</evidence>
<comment type="similarity">
    <text evidence="3 7">Belongs to the PTPA-type PPIase family.</text>
</comment>
<dbReference type="GO" id="GO:0000159">
    <property type="term" value="C:protein phosphatase type 2A complex"/>
    <property type="evidence" value="ECO:0007669"/>
    <property type="project" value="TreeGrafter"/>
</dbReference>
<dbReference type="PANTHER" id="PTHR10012">
    <property type="entry name" value="SERINE/THREONINE-PROTEIN PHOSPHATASE 2A REGULATORY SUBUNIT B"/>
    <property type="match status" value="1"/>
</dbReference>
<reference evidence="8" key="1">
    <citation type="submission" date="2022-07" db="EMBL/GenBank/DDBJ databases">
        <title>Phylogenomic reconstructions and comparative analyses of Kickxellomycotina fungi.</title>
        <authorList>
            <person name="Reynolds N.K."/>
            <person name="Stajich J.E."/>
            <person name="Barry K."/>
            <person name="Grigoriev I.V."/>
            <person name="Crous P."/>
            <person name="Smith M.E."/>
        </authorList>
    </citation>
    <scope>NUCLEOTIDE SEQUENCE</scope>
    <source>
        <strain evidence="8">NRRL 1565</strain>
    </source>
</reference>
<dbReference type="EMBL" id="JANBUO010000784">
    <property type="protein sequence ID" value="KAJ2801607.1"/>
    <property type="molecule type" value="Genomic_DNA"/>
</dbReference>
<evidence type="ECO:0000313" key="8">
    <source>
        <dbReference type="EMBL" id="KAJ2801607.1"/>
    </source>
</evidence>
<evidence type="ECO:0000256" key="5">
    <source>
        <dbReference type="ARBA" id="ARBA00023110"/>
    </source>
</evidence>
<keyword evidence="9" id="KW-1185">Reference proteome</keyword>
<evidence type="ECO:0000256" key="6">
    <source>
        <dbReference type="ARBA" id="ARBA00023235"/>
    </source>
</evidence>
<dbReference type="SUPFAM" id="SSF140984">
    <property type="entry name" value="PTPA-like"/>
    <property type="match status" value="1"/>
</dbReference>
<dbReference type="GO" id="GO:0003755">
    <property type="term" value="F:peptidyl-prolyl cis-trans isomerase activity"/>
    <property type="evidence" value="ECO:0007669"/>
    <property type="project" value="UniProtKB-KW"/>
</dbReference>
<dbReference type="Gene3D" id="1.20.120.1150">
    <property type="match status" value="1"/>
</dbReference>
<evidence type="ECO:0000256" key="3">
    <source>
        <dbReference type="ARBA" id="ARBA00011019"/>
    </source>
</evidence>
<dbReference type="EC" id="5.2.1.8" evidence="7"/>
<dbReference type="CDD" id="cd04087">
    <property type="entry name" value="PTPA"/>
    <property type="match status" value="1"/>
</dbReference>
<sequence length="290" mass="32895">MAKWKCSLAYSEIVSFIEQLSQSVEGKTVSSQYEVSTNAQNICQLLEETERWIDQFPPDTSSTSRFGNKSFRKWHDKLTKQAPELLRRLLPPRLCDATPELAPYLSEGFGNATRIDYGSGHELSFLVWLLCLCKVGYLEPSDSTAIVLVVFKKYLDVCRQLQRMYKLEPAGSHGVWGLDDYQFLPFYFGSAQFIGSEIAPAESISPRLICEQGDEYLYLQGIRFIMEMKSGPFFEHSRQLYDISGVPKWEKVNQGLGKMYKAEVLGKFPVVQHLLFGSLASISSSAAYRS</sequence>
<keyword evidence="6 7" id="KW-0413">Isomerase</keyword>
<dbReference type="GO" id="GO:0007052">
    <property type="term" value="P:mitotic spindle organization"/>
    <property type="evidence" value="ECO:0007669"/>
    <property type="project" value="TreeGrafter"/>
</dbReference>
<dbReference type="GO" id="GO:0008160">
    <property type="term" value="F:protein tyrosine phosphatase activator activity"/>
    <property type="evidence" value="ECO:0007669"/>
    <property type="project" value="TreeGrafter"/>
</dbReference>
<name>A0A9W8HTF4_9FUNG</name>
<comment type="catalytic activity">
    <reaction evidence="1 7">
        <text>[protein]-peptidylproline (omega=180) = [protein]-peptidylproline (omega=0)</text>
        <dbReference type="Rhea" id="RHEA:16237"/>
        <dbReference type="Rhea" id="RHEA-COMP:10747"/>
        <dbReference type="Rhea" id="RHEA-COMP:10748"/>
        <dbReference type="ChEBI" id="CHEBI:83833"/>
        <dbReference type="ChEBI" id="CHEBI:83834"/>
        <dbReference type="EC" id="5.2.1.8"/>
    </reaction>
</comment>
<dbReference type="Proteomes" id="UP001140094">
    <property type="component" value="Unassembled WGS sequence"/>
</dbReference>
<gene>
    <name evidence="8" type="primary">PPP2R4</name>
    <name evidence="8" type="ORF">H4R20_003602</name>
</gene>
<comment type="function">
    <text evidence="7">PPIases accelerate the folding of proteins. It catalyzes the cis-trans isomerization of proline imidic peptide bonds in oligopeptides.</text>
</comment>
<dbReference type="PIRSF" id="PIRSF016325">
    <property type="entry name" value="Phstyr_phstse_ac"/>
    <property type="match status" value="1"/>
</dbReference>
<dbReference type="InterPro" id="IPR043170">
    <property type="entry name" value="PTPA_C_lid"/>
</dbReference>
<comment type="caution">
    <text evidence="8">The sequence shown here is derived from an EMBL/GenBank/DDBJ whole genome shotgun (WGS) entry which is preliminary data.</text>
</comment>
<dbReference type="OrthoDB" id="16120at2759"/>
<keyword evidence="4 7" id="KW-0963">Cytoplasm</keyword>
<dbReference type="AlphaFoldDB" id="A0A9W8HTF4"/>
<keyword evidence="5 7" id="KW-0697">Rotamase</keyword>
<proteinExistence type="inferred from homology"/>
<dbReference type="InterPro" id="IPR037218">
    <property type="entry name" value="PTPA_sf"/>
</dbReference>
<protein>
    <recommendedName>
        <fullName evidence="7">Serine/threonine-protein phosphatase 2A activator</fullName>
        <ecNumber evidence="7">5.2.1.8</ecNumber>
    </recommendedName>
    <alternativeName>
        <fullName evidence="7">Phosphotyrosyl phosphatase activator</fullName>
    </alternativeName>
</protein>
<dbReference type="PANTHER" id="PTHR10012:SF0">
    <property type="entry name" value="SERINE_THREONINE-PROTEIN PHOSPHATASE 2A ACTIVATOR"/>
    <property type="match status" value="1"/>
</dbReference>
<evidence type="ECO:0000256" key="7">
    <source>
        <dbReference type="RuleBase" id="RU361210"/>
    </source>
</evidence>